<dbReference type="AlphaFoldDB" id="A0A974S9T1"/>
<proteinExistence type="predicted"/>
<name>A0A974S9T1_9CAUL</name>
<reference evidence="1" key="1">
    <citation type="submission" date="2021-01" db="EMBL/GenBank/DDBJ databases">
        <title>Genome sequence of Phenylobacterium sp. 20VBR1 isolated from a valley glaceir, Ny-Alesund, Svalbard.</title>
        <authorList>
            <person name="Thomas F.A."/>
            <person name="Krishnan K.P."/>
            <person name="Sinha R.K."/>
        </authorList>
    </citation>
    <scope>NUCLEOTIDE SEQUENCE</scope>
    <source>
        <strain evidence="1">20VBR1</strain>
    </source>
</reference>
<sequence length="81" mass="8594">MTCAAAISGYNPATFVSNFGTGRSSLPLLQGGNPKLGPETANTYQVGVVVEPASSPTFRCPWTSSSTISRIRSGRFRWPPC</sequence>
<gene>
    <name evidence="1" type="ORF">JKL49_08915</name>
</gene>
<dbReference type="EMBL" id="CP068570">
    <property type="protein sequence ID" value="QQZ51211.1"/>
    <property type="molecule type" value="Genomic_DNA"/>
</dbReference>
<accession>A0A974S9T1</accession>
<evidence type="ECO:0000313" key="1">
    <source>
        <dbReference type="EMBL" id="QQZ51211.1"/>
    </source>
</evidence>
<protein>
    <submittedName>
        <fullName evidence="1">Uncharacterized protein</fullName>
    </submittedName>
</protein>
<organism evidence="1">
    <name type="scientific">Phenylobacterium glaciei</name>
    <dbReference type="NCBI Taxonomy" id="2803784"/>
    <lineage>
        <taxon>Bacteria</taxon>
        <taxon>Pseudomonadati</taxon>
        <taxon>Pseudomonadota</taxon>
        <taxon>Alphaproteobacteria</taxon>
        <taxon>Caulobacterales</taxon>
        <taxon>Caulobacteraceae</taxon>
        <taxon>Phenylobacterium</taxon>
    </lineage>
</organism>